<dbReference type="Pfam" id="PF11932">
    <property type="entry name" value="DUF3450"/>
    <property type="match status" value="1"/>
</dbReference>
<dbReference type="OrthoDB" id="5880116at2"/>
<gene>
    <name evidence="2" type="ORF">MORIYA_1159</name>
</gene>
<evidence type="ECO:0008006" key="4">
    <source>
        <dbReference type="Google" id="ProtNLM"/>
    </source>
</evidence>
<dbReference type="InterPro" id="IPR016866">
    <property type="entry name" value="UCP028069"/>
</dbReference>
<feature type="coiled-coil region" evidence="1">
    <location>
        <begin position="95"/>
        <end position="129"/>
    </location>
</feature>
<proteinExistence type="predicted"/>
<evidence type="ECO:0000313" key="2">
    <source>
        <dbReference type="EMBL" id="SQD77637.1"/>
    </source>
</evidence>
<dbReference type="Proteomes" id="UP000250163">
    <property type="component" value="Chromosome MORIYA"/>
</dbReference>
<dbReference type="KEGG" id="mya:MORIYA_1159"/>
<dbReference type="RefSeq" id="WP_112713349.1">
    <property type="nucleotide sequence ID" value="NZ_LS483250.1"/>
</dbReference>
<keyword evidence="3" id="KW-1185">Reference proteome</keyword>
<keyword evidence="1" id="KW-0175">Coiled coil</keyword>
<name>A0A330LKP7_9GAMM</name>
<dbReference type="AlphaFoldDB" id="A0A330LKP7"/>
<organism evidence="2 3">
    <name type="scientific">Moritella yayanosii</name>
    <dbReference type="NCBI Taxonomy" id="69539"/>
    <lineage>
        <taxon>Bacteria</taxon>
        <taxon>Pseudomonadati</taxon>
        <taxon>Pseudomonadota</taxon>
        <taxon>Gammaproteobacteria</taxon>
        <taxon>Alteromonadales</taxon>
        <taxon>Moritellaceae</taxon>
        <taxon>Moritella</taxon>
    </lineage>
</organism>
<evidence type="ECO:0000313" key="3">
    <source>
        <dbReference type="Proteomes" id="UP000250163"/>
    </source>
</evidence>
<evidence type="ECO:0000256" key="1">
    <source>
        <dbReference type="SAM" id="Coils"/>
    </source>
</evidence>
<reference evidence="3" key="1">
    <citation type="submission" date="2018-05" db="EMBL/GenBank/DDBJ databases">
        <authorList>
            <person name="Cea G.-C."/>
            <person name="William W."/>
        </authorList>
    </citation>
    <scope>NUCLEOTIDE SEQUENCE [LARGE SCALE GENOMIC DNA]</scope>
    <source>
        <strain evidence="3">DB21MT 5</strain>
    </source>
</reference>
<dbReference type="EMBL" id="LS483250">
    <property type="protein sequence ID" value="SQD77637.1"/>
    <property type="molecule type" value="Genomic_DNA"/>
</dbReference>
<sequence length="278" mass="31591">MNDNKEHRLLDSLRCFSGRHQKCISVGVIKLAISSLFFGVLNIHAQATDLQQVIAVDNQGLRASQQAQVAVSQLSDEQQILQQQYREVLWQQRVADKYQLQLDSQINALHNANDELERQREQVRKTQIAVSPLMQDMLSTLQQVVESDIPFLQVERKLRLQILIQNLADPRIILGDKMAQVLDAYQVELSYGYAAETWLGTLDSERMVNFLRVGRLGYYWLSIDGQQAAIWKQGEGWVQLEDKWFQPLRQAIAVAAGNIAPDIMTLPRPNPASVEGLS</sequence>
<protein>
    <recommendedName>
        <fullName evidence="4">DUF3450 domain-containing protein</fullName>
    </recommendedName>
</protein>
<accession>A0A330LKP7</accession>